<accession>A0A7S4GCY8</accession>
<keyword evidence="1" id="KW-0472">Membrane</keyword>
<gene>
    <name evidence="2" type="ORF">EGYM00163_LOCUS44340</name>
</gene>
<keyword evidence="1" id="KW-1133">Transmembrane helix</keyword>
<reference evidence="2" key="1">
    <citation type="submission" date="2021-01" db="EMBL/GenBank/DDBJ databases">
        <authorList>
            <person name="Corre E."/>
            <person name="Pelletier E."/>
            <person name="Niang G."/>
            <person name="Scheremetjew M."/>
            <person name="Finn R."/>
            <person name="Kale V."/>
            <person name="Holt S."/>
            <person name="Cochrane G."/>
            <person name="Meng A."/>
            <person name="Brown T."/>
            <person name="Cohen L."/>
        </authorList>
    </citation>
    <scope>NUCLEOTIDE SEQUENCE</scope>
    <source>
        <strain evidence="2">CCMP1594</strain>
    </source>
</reference>
<dbReference type="EMBL" id="HBJA01128888">
    <property type="protein sequence ID" value="CAE0833051.1"/>
    <property type="molecule type" value="Transcribed_RNA"/>
</dbReference>
<dbReference type="AlphaFoldDB" id="A0A7S4GCY8"/>
<name>A0A7S4GCY8_9EUGL</name>
<evidence type="ECO:0000313" key="2">
    <source>
        <dbReference type="EMBL" id="CAE0833051.1"/>
    </source>
</evidence>
<organism evidence="2">
    <name type="scientific">Eutreptiella gymnastica</name>
    <dbReference type="NCBI Taxonomy" id="73025"/>
    <lineage>
        <taxon>Eukaryota</taxon>
        <taxon>Discoba</taxon>
        <taxon>Euglenozoa</taxon>
        <taxon>Euglenida</taxon>
        <taxon>Spirocuta</taxon>
        <taxon>Euglenophyceae</taxon>
        <taxon>Eutreptiales</taxon>
        <taxon>Eutreptiaceae</taxon>
        <taxon>Eutreptiella</taxon>
    </lineage>
</organism>
<evidence type="ECO:0000256" key="1">
    <source>
        <dbReference type="SAM" id="Phobius"/>
    </source>
</evidence>
<keyword evidence="1" id="KW-0812">Transmembrane</keyword>
<proteinExistence type="predicted"/>
<protein>
    <submittedName>
        <fullName evidence="2">Uncharacterized protein</fullName>
    </submittedName>
</protein>
<feature type="transmembrane region" description="Helical" evidence="1">
    <location>
        <begin position="109"/>
        <end position="136"/>
    </location>
</feature>
<sequence length="157" mass="17272">MQICTQGNPGTSIPAPQGVNLKASSSMDEEKEGIVYNTGFEVGRTCVWYGSGRMAQNAKPRHRRKQHQTQPSAAARITRHAQNRAAPKHANHHQTMPHHNNMQDKPFRLCVWPFLVVGGNPMACVFAISLLLALAITAQQNQATDVKHISSKTKVPS</sequence>